<dbReference type="Gene3D" id="1.10.357.40">
    <property type="entry name" value="YbiA-like"/>
    <property type="match status" value="1"/>
</dbReference>
<dbReference type="AlphaFoldDB" id="A0A9W6RYK8"/>
<dbReference type="EMBL" id="BSTK01000003">
    <property type="protein sequence ID" value="GLY84525.1"/>
    <property type="molecule type" value="Genomic_DNA"/>
</dbReference>
<comment type="catalytic activity">
    <reaction evidence="1">
        <text>5-amino-6-(5-phospho-D-ribosylamino)uracil + H2O = 5,6-diaminouracil + D-ribose 5-phosphate</text>
        <dbReference type="Rhea" id="RHEA:55020"/>
        <dbReference type="ChEBI" id="CHEBI:15377"/>
        <dbReference type="ChEBI" id="CHEBI:46252"/>
        <dbReference type="ChEBI" id="CHEBI:58453"/>
        <dbReference type="ChEBI" id="CHEBI:78346"/>
    </reaction>
</comment>
<name>A0A9W6RYK8_9ACTN</name>
<gene>
    <name evidence="4" type="ORF">Airi02_024540</name>
</gene>
<dbReference type="InterPro" id="IPR012816">
    <property type="entry name" value="NADAR"/>
</dbReference>
<proteinExistence type="predicted"/>
<protein>
    <recommendedName>
        <fullName evidence="3">NADAR domain-containing protein</fullName>
    </recommendedName>
</protein>
<evidence type="ECO:0000256" key="2">
    <source>
        <dbReference type="ARBA" id="ARBA00000751"/>
    </source>
</evidence>
<sequence length="183" mass="20176">MRVEDLLRLEEAGALPEPLLFWGHRPPAGGGVGKGCLSQWYPAPFTVDGVRYATAEHFMMAGKARLFDDAEAERRVLASDDPGKAKGAGRRVRGFDEDTWAEHRYDLVVRANTAKFGRHAALQDFLLATGDRVLVEASPYDTVWGIGLSADQPEARRPSEWRGLNLLGFALMDVRDGLREPAA</sequence>
<accession>A0A9W6RYK8</accession>
<dbReference type="Proteomes" id="UP001165074">
    <property type="component" value="Unassembled WGS sequence"/>
</dbReference>
<dbReference type="NCBIfam" id="TIGR02464">
    <property type="entry name" value="ribofla_fusion"/>
    <property type="match status" value="1"/>
</dbReference>
<feature type="domain" description="NADAR" evidence="3">
    <location>
        <begin position="21"/>
        <end position="179"/>
    </location>
</feature>
<evidence type="ECO:0000256" key="1">
    <source>
        <dbReference type="ARBA" id="ARBA00000022"/>
    </source>
</evidence>
<comment type="catalytic activity">
    <reaction evidence="2">
        <text>2,5-diamino-6-hydroxy-4-(5-phosphoribosylamino)-pyrimidine + H2O = 2,5,6-triamino-4-hydroxypyrimidine + D-ribose 5-phosphate</text>
        <dbReference type="Rhea" id="RHEA:23436"/>
        <dbReference type="ChEBI" id="CHEBI:15377"/>
        <dbReference type="ChEBI" id="CHEBI:58614"/>
        <dbReference type="ChEBI" id="CHEBI:78346"/>
        <dbReference type="ChEBI" id="CHEBI:137796"/>
    </reaction>
</comment>
<dbReference type="SUPFAM" id="SSF143990">
    <property type="entry name" value="YbiA-like"/>
    <property type="match status" value="1"/>
</dbReference>
<organism evidence="4 5">
    <name type="scientific">Actinoallomurus iriomotensis</name>
    <dbReference type="NCBI Taxonomy" id="478107"/>
    <lineage>
        <taxon>Bacteria</taxon>
        <taxon>Bacillati</taxon>
        <taxon>Actinomycetota</taxon>
        <taxon>Actinomycetes</taxon>
        <taxon>Streptosporangiales</taxon>
        <taxon>Thermomonosporaceae</taxon>
        <taxon>Actinoallomurus</taxon>
    </lineage>
</organism>
<dbReference type="CDD" id="cd15457">
    <property type="entry name" value="NADAR"/>
    <property type="match status" value="1"/>
</dbReference>
<dbReference type="InterPro" id="IPR037238">
    <property type="entry name" value="YbiA-like_sf"/>
</dbReference>
<dbReference type="RefSeq" id="WP_285570171.1">
    <property type="nucleotide sequence ID" value="NZ_BSTK01000003.1"/>
</dbReference>
<keyword evidence="5" id="KW-1185">Reference proteome</keyword>
<evidence type="ECO:0000259" key="3">
    <source>
        <dbReference type="Pfam" id="PF08719"/>
    </source>
</evidence>
<evidence type="ECO:0000313" key="5">
    <source>
        <dbReference type="Proteomes" id="UP001165074"/>
    </source>
</evidence>
<dbReference type="Pfam" id="PF08719">
    <property type="entry name" value="NADAR"/>
    <property type="match status" value="1"/>
</dbReference>
<reference evidence="4" key="1">
    <citation type="submission" date="2023-03" db="EMBL/GenBank/DDBJ databases">
        <title>Actinoallomurus iriomotensis NBRC 103684.</title>
        <authorList>
            <person name="Ichikawa N."/>
            <person name="Sato H."/>
            <person name="Tonouchi N."/>
        </authorList>
    </citation>
    <scope>NUCLEOTIDE SEQUENCE</scope>
    <source>
        <strain evidence="4">NBRC 103684</strain>
    </source>
</reference>
<comment type="caution">
    <text evidence="4">The sequence shown here is derived from an EMBL/GenBank/DDBJ whole genome shotgun (WGS) entry which is preliminary data.</text>
</comment>
<evidence type="ECO:0000313" key="4">
    <source>
        <dbReference type="EMBL" id="GLY84525.1"/>
    </source>
</evidence>